<comment type="caution">
    <text evidence="2">The sequence shown here is derived from an EMBL/GenBank/DDBJ whole genome shotgun (WGS) entry which is preliminary data.</text>
</comment>
<dbReference type="Gene3D" id="1.10.287.3160">
    <property type="match status" value="1"/>
</dbReference>
<proteinExistence type="predicted"/>
<dbReference type="AlphaFoldDB" id="A0AAV7SKT1"/>
<organism evidence="2 3">
    <name type="scientific">Pleurodeles waltl</name>
    <name type="common">Iberian ribbed newt</name>
    <dbReference type="NCBI Taxonomy" id="8319"/>
    <lineage>
        <taxon>Eukaryota</taxon>
        <taxon>Metazoa</taxon>
        <taxon>Chordata</taxon>
        <taxon>Craniata</taxon>
        <taxon>Vertebrata</taxon>
        <taxon>Euteleostomi</taxon>
        <taxon>Amphibia</taxon>
        <taxon>Batrachia</taxon>
        <taxon>Caudata</taxon>
        <taxon>Salamandroidea</taxon>
        <taxon>Salamandridae</taxon>
        <taxon>Pleurodelinae</taxon>
        <taxon>Pleurodeles</taxon>
    </lineage>
</organism>
<accession>A0AAV7SKT1</accession>
<protein>
    <submittedName>
        <fullName evidence="2">Uncharacterized protein</fullName>
    </submittedName>
</protein>
<name>A0AAV7SKT1_PLEWA</name>
<sequence length="149" mass="16080">MAPSTSPVQVTSSLTQIPPVTQERETKQLDTSGMSIFASSSLAVRSTNTSCVLACFFYILWDAVESILPSLTDEARTALTPFVCDSQQAAKLSVRCGMDTTDSVGLIMASSVALRSKTWLRSSNFSEAEQDMLLEMPLDGKSLFSSHAD</sequence>
<feature type="compositionally biased region" description="Polar residues" evidence="1">
    <location>
        <begin position="1"/>
        <end position="19"/>
    </location>
</feature>
<evidence type="ECO:0000313" key="3">
    <source>
        <dbReference type="Proteomes" id="UP001066276"/>
    </source>
</evidence>
<reference evidence="2" key="1">
    <citation type="journal article" date="2022" name="bioRxiv">
        <title>Sequencing and chromosome-scale assembly of the giantPleurodeles waltlgenome.</title>
        <authorList>
            <person name="Brown T."/>
            <person name="Elewa A."/>
            <person name="Iarovenko S."/>
            <person name="Subramanian E."/>
            <person name="Araus A.J."/>
            <person name="Petzold A."/>
            <person name="Susuki M."/>
            <person name="Suzuki K.-i.T."/>
            <person name="Hayashi T."/>
            <person name="Toyoda A."/>
            <person name="Oliveira C."/>
            <person name="Osipova E."/>
            <person name="Leigh N.D."/>
            <person name="Simon A."/>
            <person name="Yun M.H."/>
        </authorList>
    </citation>
    <scope>NUCLEOTIDE SEQUENCE</scope>
    <source>
        <strain evidence="2">20211129_DDA</strain>
        <tissue evidence="2">Liver</tissue>
    </source>
</reference>
<evidence type="ECO:0000256" key="1">
    <source>
        <dbReference type="SAM" id="MobiDB-lite"/>
    </source>
</evidence>
<gene>
    <name evidence="2" type="ORF">NDU88_005080</name>
</gene>
<keyword evidence="3" id="KW-1185">Reference proteome</keyword>
<feature type="region of interest" description="Disordered" evidence="1">
    <location>
        <begin position="1"/>
        <end position="27"/>
    </location>
</feature>
<evidence type="ECO:0000313" key="2">
    <source>
        <dbReference type="EMBL" id="KAJ1164646.1"/>
    </source>
</evidence>
<dbReference type="Proteomes" id="UP001066276">
    <property type="component" value="Chromosome 4_2"/>
</dbReference>
<dbReference type="EMBL" id="JANPWB010000008">
    <property type="protein sequence ID" value="KAJ1164646.1"/>
    <property type="molecule type" value="Genomic_DNA"/>
</dbReference>